<gene>
    <name evidence="1" type="ORF">EVAR_63768_1</name>
</gene>
<proteinExistence type="predicted"/>
<dbReference type="AlphaFoldDB" id="A0A4C1ZM27"/>
<dbReference type="EMBL" id="BGZK01002045">
    <property type="protein sequence ID" value="GBP89941.1"/>
    <property type="molecule type" value="Genomic_DNA"/>
</dbReference>
<evidence type="ECO:0000313" key="1">
    <source>
        <dbReference type="EMBL" id="GBP89941.1"/>
    </source>
</evidence>
<reference evidence="1 2" key="1">
    <citation type="journal article" date="2019" name="Commun. Biol.">
        <title>The bagworm genome reveals a unique fibroin gene that provides high tensile strength.</title>
        <authorList>
            <person name="Kono N."/>
            <person name="Nakamura H."/>
            <person name="Ohtoshi R."/>
            <person name="Tomita M."/>
            <person name="Numata K."/>
            <person name="Arakawa K."/>
        </authorList>
    </citation>
    <scope>NUCLEOTIDE SEQUENCE [LARGE SCALE GENOMIC DNA]</scope>
</reference>
<organism evidence="1 2">
    <name type="scientific">Eumeta variegata</name>
    <name type="common">Bagworm moth</name>
    <name type="synonym">Eumeta japonica</name>
    <dbReference type="NCBI Taxonomy" id="151549"/>
    <lineage>
        <taxon>Eukaryota</taxon>
        <taxon>Metazoa</taxon>
        <taxon>Ecdysozoa</taxon>
        <taxon>Arthropoda</taxon>
        <taxon>Hexapoda</taxon>
        <taxon>Insecta</taxon>
        <taxon>Pterygota</taxon>
        <taxon>Neoptera</taxon>
        <taxon>Endopterygota</taxon>
        <taxon>Lepidoptera</taxon>
        <taxon>Glossata</taxon>
        <taxon>Ditrysia</taxon>
        <taxon>Tineoidea</taxon>
        <taxon>Psychidae</taxon>
        <taxon>Oiketicinae</taxon>
        <taxon>Eumeta</taxon>
    </lineage>
</organism>
<evidence type="ECO:0000313" key="2">
    <source>
        <dbReference type="Proteomes" id="UP000299102"/>
    </source>
</evidence>
<comment type="caution">
    <text evidence="1">The sequence shown here is derived from an EMBL/GenBank/DDBJ whole genome shotgun (WGS) entry which is preliminary data.</text>
</comment>
<protein>
    <recommendedName>
        <fullName evidence="3">Reverse transcriptase domain-containing protein</fullName>
    </recommendedName>
</protein>
<keyword evidence="2" id="KW-1185">Reference proteome</keyword>
<dbReference type="Proteomes" id="UP000299102">
    <property type="component" value="Unassembled WGS sequence"/>
</dbReference>
<sequence length="108" mass="11885">MDELSVKCLPYANGKIILSLSAYGLQKIVNKMKDSVRKKGMKVNVGKTKVMVFERGKCTTECDIVIIEGALSHEDHTQSFLHSERSIMHRTRPAVAPDAGRSGVALGR</sequence>
<dbReference type="OrthoDB" id="425681at2759"/>
<name>A0A4C1ZM27_EUMVA</name>
<evidence type="ECO:0008006" key="3">
    <source>
        <dbReference type="Google" id="ProtNLM"/>
    </source>
</evidence>
<accession>A0A4C1ZM27</accession>